<dbReference type="RefSeq" id="WP_061539450.1">
    <property type="nucleotide sequence ID" value="NZ_CP013232.1"/>
</dbReference>
<dbReference type="AlphaFoldDB" id="A0A127P983"/>
<organism evidence="1">
    <name type="scientific">Collimonas fungivorans</name>
    <dbReference type="NCBI Taxonomy" id="158899"/>
    <lineage>
        <taxon>Bacteria</taxon>
        <taxon>Pseudomonadati</taxon>
        <taxon>Pseudomonadota</taxon>
        <taxon>Betaproteobacteria</taxon>
        <taxon>Burkholderiales</taxon>
        <taxon>Oxalobacteraceae</taxon>
        <taxon>Collimonas</taxon>
    </lineage>
</organism>
<evidence type="ECO:0000313" key="1">
    <source>
        <dbReference type="EMBL" id="AMO94380.1"/>
    </source>
</evidence>
<accession>A0A127P983</accession>
<dbReference type="OrthoDB" id="9151235at2"/>
<dbReference type="EMBL" id="CP013232">
    <property type="protein sequence ID" value="AMO94380.1"/>
    <property type="molecule type" value="Genomic_DNA"/>
</dbReference>
<sequence length="474" mass="52333">MAKTIVSSWLTTLRLHVESKPCVLLRLDEADSTQLRESRLGFNEFTLARPHELLSGIKTPTVCLIFETASSWVREEDAYKHAYIGIVSSRSAVTTLDTRIKIKRAVRIEPGTEQALLKLLGTSSHADQLRKKLELAAPVIVLSPKLSSALISCLAGIAGNEGPMRAVIESLHAPQRYTNFSAVQEDAVQTALKAFGLGASDRAEHVELFEGKATALARVPLLEDAVIENPRASANNDLFLTVQQRMPLIEDSAIEKDARSVPGYTLTSSDLTGRAVFKKGQERLEVFTANRRDLEHVFGVDLIYLNLTKKNIVMVQYKMLEPNRRDGQPSDWLYRPEASMTKEVARMKMFAKQHAPGPLEYRLNPQVFYLKFVKRDGALSSGGIVTPIDHYEQLLADPVCKGPRNAIRISYESLGGRYLRQGAFLDLIQSGYIGAHAATTDYLNTLVDAVLKGNRAVIMAVQSPSDIANETGSS</sequence>
<gene>
    <name evidence="1" type="ORF">CFter6_1678</name>
</gene>
<proteinExistence type="predicted"/>
<dbReference type="PATRIC" id="fig|158899.10.peg.1686"/>
<reference evidence="1 2" key="1">
    <citation type="submission" date="2015-11" db="EMBL/GenBank/DDBJ databases">
        <title>Exploring the genomic traits of fungus-feeding bacterial genus Collimonas.</title>
        <authorList>
            <person name="Song C."/>
            <person name="Schmidt R."/>
            <person name="de Jager V."/>
            <person name="Krzyzanowska D."/>
            <person name="Jongedijk E."/>
            <person name="Cankar K."/>
            <person name="Beekwilder J."/>
            <person name="van Veen A."/>
            <person name="de Boer W."/>
            <person name="van Veen J.A."/>
            <person name="Garbeva P."/>
        </authorList>
    </citation>
    <scope>NUCLEOTIDE SEQUENCE [LARGE SCALE GENOMIC DNA]</scope>
    <source>
        <strain evidence="1 2">Ter6</strain>
    </source>
</reference>
<evidence type="ECO:0000313" key="2">
    <source>
        <dbReference type="Proteomes" id="UP000072421"/>
    </source>
</evidence>
<protein>
    <submittedName>
        <fullName evidence="1">Uncharacterized protein</fullName>
    </submittedName>
</protein>
<dbReference type="Proteomes" id="UP000072421">
    <property type="component" value="Chromosome"/>
</dbReference>
<name>A0A127P983_9BURK</name>